<dbReference type="SMART" id="SM00450">
    <property type="entry name" value="RHOD"/>
    <property type="match status" value="1"/>
</dbReference>
<proteinExistence type="predicted"/>
<sequence length="116" mass="13420">MMNLLNLFRQPRFLKNLSPQELLYRMEKYPKPVIVDVRTAIEFKKGHIKGARHFPLGSESKAAQKIIPITPVILICKTGHRSQAAAHTLQQNGFTDHYQLEGGMDRWRKEKLPVEK</sequence>
<evidence type="ECO:0000313" key="3">
    <source>
        <dbReference type="Proteomes" id="UP000525923"/>
    </source>
</evidence>
<dbReference type="PANTHER" id="PTHR43031:SF7">
    <property type="entry name" value="NITRIC OXIDE REDUCTASE FLRD-NAD(+) REDUCTASE"/>
    <property type="match status" value="1"/>
</dbReference>
<dbReference type="EMBL" id="JACHHE010000001">
    <property type="protein sequence ID" value="MBB5178830.1"/>
    <property type="molecule type" value="Genomic_DNA"/>
</dbReference>
<dbReference type="Pfam" id="PF00581">
    <property type="entry name" value="Rhodanese"/>
    <property type="match status" value="1"/>
</dbReference>
<reference evidence="2 3" key="1">
    <citation type="submission" date="2020-08" db="EMBL/GenBank/DDBJ databases">
        <title>Genomic Encyclopedia of Type Strains, Phase IV (KMG-IV): sequencing the most valuable type-strain genomes for metagenomic binning, comparative biology and taxonomic classification.</title>
        <authorList>
            <person name="Goeker M."/>
        </authorList>
    </citation>
    <scope>NUCLEOTIDE SEQUENCE [LARGE SCALE GENOMIC DNA]</scope>
    <source>
        <strain evidence="2 3">DSM 15895</strain>
    </source>
</reference>
<feature type="domain" description="Rhodanese" evidence="1">
    <location>
        <begin position="28"/>
        <end position="116"/>
    </location>
</feature>
<dbReference type="AlphaFoldDB" id="A0A7W8CNS1"/>
<dbReference type="Proteomes" id="UP000525923">
    <property type="component" value="Unassembled WGS sequence"/>
</dbReference>
<dbReference type="PROSITE" id="PS50206">
    <property type="entry name" value="RHODANESE_3"/>
    <property type="match status" value="1"/>
</dbReference>
<evidence type="ECO:0000259" key="1">
    <source>
        <dbReference type="PROSITE" id="PS50206"/>
    </source>
</evidence>
<gene>
    <name evidence="2" type="ORF">HNQ44_000252</name>
</gene>
<keyword evidence="3" id="KW-1185">Reference proteome</keyword>
<dbReference type="SUPFAM" id="SSF52821">
    <property type="entry name" value="Rhodanese/Cell cycle control phosphatase"/>
    <property type="match status" value="1"/>
</dbReference>
<organism evidence="2 3">
    <name type="scientific">Planococcus koreensis</name>
    <dbReference type="NCBI Taxonomy" id="112331"/>
    <lineage>
        <taxon>Bacteria</taxon>
        <taxon>Bacillati</taxon>
        <taxon>Bacillota</taxon>
        <taxon>Bacilli</taxon>
        <taxon>Bacillales</taxon>
        <taxon>Caryophanaceae</taxon>
        <taxon>Planococcus</taxon>
    </lineage>
</organism>
<dbReference type="CDD" id="cd00158">
    <property type="entry name" value="RHOD"/>
    <property type="match status" value="1"/>
</dbReference>
<evidence type="ECO:0000313" key="2">
    <source>
        <dbReference type="EMBL" id="MBB5178830.1"/>
    </source>
</evidence>
<keyword evidence="2" id="KW-0808">Transferase</keyword>
<name>A0A7W8CNS1_9BACL</name>
<dbReference type="InterPro" id="IPR050229">
    <property type="entry name" value="GlpE_sulfurtransferase"/>
</dbReference>
<dbReference type="InterPro" id="IPR001763">
    <property type="entry name" value="Rhodanese-like_dom"/>
</dbReference>
<protein>
    <submittedName>
        <fullName evidence="2">Rhodanese-related sulfurtransferase</fullName>
    </submittedName>
</protein>
<accession>A0A7W8CNS1</accession>
<dbReference type="GO" id="GO:0016740">
    <property type="term" value="F:transferase activity"/>
    <property type="evidence" value="ECO:0007669"/>
    <property type="project" value="UniProtKB-KW"/>
</dbReference>
<dbReference type="PANTHER" id="PTHR43031">
    <property type="entry name" value="FAD-DEPENDENT OXIDOREDUCTASE"/>
    <property type="match status" value="1"/>
</dbReference>
<dbReference type="InterPro" id="IPR036873">
    <property type="entry name" value="Rhodanese-like_dom_sf"/>
</dbReference>
<comment type="caution">
    <text evidence="2">The sequence shown here is derived from an EMBL/GenBank/DDBJ whole genome shotgun (WGS) entry which is preliminary data.</text>
</comment>
<dbReference type="Gene3D" id="3.40.250.10">
    <property type="entry name" value="Rhodanese-like domain"/>
    <property type="match status" value="1"/>
</dbReference>